<feature type="region of interest" description="Disordered" evidence="1">
    <location>
        <begin position="136"/>
        <end position="161"/>
    </location>
</feature>
<dbReference type="AlphaFoldDB" id="A0A1M3KZP8"/>
<proteinExistence type="predicted"/>
<dbReference type="SUPFAM" id="SSF82771">
    <property type="entry name" value="GIY-YIG endonuclease"/>
    <property type="match status" value="1"/>
</dbReference>
<protein>
    <recommendedName>
        <fullName evidence="4">GIY-YIG domain-containing protein</fullName>
    </recommendedName>
</protein>
<evidence type="ECO:0008006" key="4">
    <source>
        <dbReference type="Google" id="ProtNLM"/>
    </source>
</evidence>
<organism evidence="2 3">
    <name type="scientific">Candidatus Kapaibacterium thiocyanatum</name>
    <dbReference type="NCBI Taxonomy" id="1895771"/>
    <lineage>
        <taxon>Bacteria</taxon>
        <taxon>Pseudomonadati</taxon>
        <taxon>Candidatus Kapaibacteriota</taxon>
        <taxon>Candidatus Kapaibacteriia</taxon>
        <taxon>Candidatus Kapaibacteriales</taxon>
        <taxon>Candidatus Kapaibacteriaceae</taxon>
        <taxon>Candidatus Kapaibacterium</taxon>
    </lineage>
</organism>
<dbReference type="Proteomes" id="UP000184233">
    <property type="component" value="Unassembled WGS sequence"/>
</dbReference>
<dbReference type="InterPro" id="IPR035901">
    <property type="entry name" value="GIY-YIG_endonuc_sf"/>
</dbReference>
<dbReference type="STRING" id="1895771.BGO89_07730"/>
<sequence length="335" mass="37069">MVLNANLYHERLMDMGARKYSKTQGAFTGVDALWSQSVGYSPYAYSFHDPINFMDPTGLVGGGNGGGGGGGYYGPPEKPIDAVAGREGLPKKDKVRVKRVEDIIIEINYDPVHEKMVLDAMDKTKEWQNDVKQFLSNQDGLPRRDATSTSTPIHSDDPRFPRQVPGLTGPWNATLSPAPSLPQQQQGMDPEGWGIAQGIIEGGIFLYGGPEGMMVKLGKWTYRAAKTLPIVEKTIVYVSRTERGIIQYVGITNNLARRTADHLRTRGIDITELMTVLKREDARAVEQVLIEYHGLGKNGGSLLNKINSIAPWKPEYRAQIERGYELLKTIGFPPK</sequence>
<evidence type="ECO:0000313" key="2">
    <source>
        <dbReference type="EMBL" id="OJX57850.1"/>
    </source>
</evidence>
<accession>A0A1M3KZP8</accession>
<reference evidence="2 3" key="1">
    <citation type="submission" date="2016-09" db="EMBL/GenBank/DDBJ databases">
        <title>Genome-resolved meta-omics ties microbial dynamics to process performance in biotechnology for thiocyanate degradation.</title>
        <authorList>
            <person name="Kantor R.S."/>
            <person name="Huddy R.J."/>
            <person name="Iyer R."/>
            <person name="Thomas B.C."/>
            <person name="Brown C.T."/>
            <person name="Anantharaman K."/>
            <person name="Tringe S."/>
            <person name="Hettich R.L."/>
            <person name="Harrison S.T."/>
            <person name="Banfield J.F."/>
        </authorList>
    </citation>
    <scope>NUCLEOTIDE SEQUENCE [LARGE SCALE GENOMIC DNA]</scope>
    <source>
        <strain evidence="2">59-99</strain>
    </source>
</reference>
<dbReference type="EMBL" id="MKVH01000021">
    <property type="protein sequence ID" value="OJX57850.1"/>
    <property type="molecule type" value="Genomic_DNA"/>
</dbReference>
<gene>
    <name evidence="2" type="ORF">BGO89_07730</name>
</gene>
<dbReference type="Gene3D" id="2.180.10.10">
    <property type="entry name" value="RHS repeat-associated core"/>
    <property type="match status" value="1"/>
</dbReference>
<evidence type="ECO:0000256" key="1">
    <source>
        <dbReference type="SAM" id="MobiDB-lite"/>
    </source>
</evidence>
<evidence type="ECO:0000313" key="3">
    <source>
        <dbReference type="Proteomes" id="UP000184233"/>
    </source>
</evidence>
<dbReference type="CDD" id="cd00719">
    <property type="entry name" value="GIY-YIG_SF"/>
    <property type="match status" value="1"/>
</dbReference>
<name>A0A1M3KZP8_9BACT</name>
<comment type="caution">
    <text evidence="2">The sequence shown here is derived from an EMBL/GenBank/DDBJ whole genome shotgun (WGS) entry which is preliminary data.</text>
</comment>